<evidence type="ECO:0000313" key="9">
    <source>
        <dbReference type="EMBL" id="TSJ75716.1"/>
    </source>
</evidence>
<dbReference type="SUPFAM" id="SSF53850">
    <property type="entry name" value="Periplasmic binding protein-like II"/>
    <property type="match status" value="1"/>
</dbReference>
<evidence type="ECO:0000256" key="3">
    <source>
        <dbReference type="ARBA" id="ARBA00022553"/>
    </source>
</evidence>
<dbReference type="InterPro" id="IPR036890">
    <property type="entry name" value="HATPase_C_sf"/>
</dbReference>
<protein>
    <recommendedName>
        <fullName evidence="2">histidine kinase</fullName>
        <ecNumber evidence="2">2.7.13.3</ecNumber>
    </recommendedName>
</protein>
<comment type="catalytic activity">
    <reaction evidence="1">
        <text>ATP + protein L-histidine = ADP + protein N-phospho-L-histidine.</text>
        <dbReference type="EC" id="2.7.13.3"/>
    </reaction>
</comment>
<keyword evidence="7" id="KW-0732">Signal</keyword>
<dbReference type="GO" id="GO:0000155">
    <property type="term" value="F:phosphorelay sensor kinase activity"/>
    <property type="evidence" value="ECO:0007669"/>
    <property type="project" value="InterPro"/>
</dbReference>
<dbReference type="SMART" id="SM00387">
    <property type="entry name" value="HATPase_c"/>
    <property type="match status" value="1"/>
</dbReference>
<gene>
    <name evidence="9" type="ORF">FPL22_15725</name>
</gene>
<keyword evidence="4" id="KW-0808">Transferase</keyword>
<dbReference type="InterPro" id="IPR015168">
    <property type="entry name" value="SsuA/THI5"/>
</dbReference>
<evidence type="ECO:0000256" key="5">
    <source>
        <dbReference type="ARBA" id="ARBA00022777"/>
    </source>
</evidence>
<feature type="signal peptide" evidence="7">
    <location>
        <begin position="1"/>
        <end position="26"/>
    </location>
</feature>
<dbReference type="Pfam" id="PF02518">
    <property type="entry name" value="HATPase_c"/>
    <property type="match status" value="1"/>
</dbReference>
<evidence type="ECO:0000256" key="6">
    <source>
        <dbReference type="SAM" id="Phobius"/>
    </source>
</evidence>
<keyword evidence="6" id="KW-1133">Transmembrane helix</keyword>
<dbReference type="SUPFAM" id="SSF55874">
    <property type="entry name" value="ATPase domain of HSP90 chaperone/DNA topoisomerase II/histidine kinase"/>
    <property type="match status" value="1"/>
</dbReference>
<dbReference type="Pfam" id="PF00512">
    <property type="entry name" value="HisKA"/>
    <property type="match status" value="1"/>
</dbReference>
<dbReference type="AlphaFoldDB" id="A0A556QGF8"/>
<evidence type="ECO:0000256" key="2">
    <source>
        <dbReference type="ARBA" id="ARBA00012438"/>
    </source>
</evidence>
<dbReference type="SMART" id="SM00388">
    <property type="entry name" value="HisKA"/>
    <property type="match status" value="1"/>
</dbReference>
<organism evidence="9 10">
    <name type="scientific">Rariglobus hedericola</name>
    <dbReference type="NCBI Taxonomy" id="2597822"/>
    <lineage>
        <taxon>Bacteria</taxon>
        <taxon>Pseudomonadati</taxon>
        <taxon>Verrucomicrobiota</taxon>
        <taxon>Opitutia</taxon>
        <taxon>Opitutales</taxon>
        <taxon>Opitutaceae</taxon>
        <taxon>Rariglobus</taxon>
    </lineage>
</organism>
<name>A0A556QGF8_9BACT</name>
<dbReference type="PANTHER" id="PTHR43047">
    <property type="entry name" value="TWO-COMPONENT HISTIDINE PROTEIN KINASE"/>
    <property type="match status" value="1"/>
</dbReference>
<dbReference type="FunFam" id="3.30.565.10:FF:000010">
    <property type="entry name" value="Sensor histidine kinase RcsC"/>
    <property type="match status" value="1"/>
</dbReference>
<feature type="transmembrane region" description="Helical" evidence="6">
    <location>
        <begin position="329"/>
        <end position="352"/>
    </location>
</feature>
<dbReference type="InterPro" id="IPR004358">
    <property type="entry name" value="Sig_transdc_His_kin-like_C"/>
</dbReference>
<accession>A0A556QGF8</accession>
<evidence type="ECO:0000256" key="4">
    <source>
        <dbReference type="ARBA" id="ARBA00022679"/>
    </source>
</evidence>
<dbReference type="Proteomes" id="UP000315648">
    <property type="component" value="Unassembled WGS sequence"/>
</dbReference>
<dbReference type="Gene3D" id="3.40.190.10">
    <property type="entry name" value="Periplasmic binding protein-like II"/>
    <property type="match status" value="2"/>
</dbReference>
<sequence length="601" mass="65926">MFMDFFKNGWALAVLFLAVSPGAAVAQTDEPLDVVRLQLKWRHQFQFAGYYAAVAKGYYRDAGMDVQLLEAVPGKNPVEAVFAGEAEFGVGNSDLLLSRAEGKPAVVLAAIFQHSPLALVARAVPGITAMPDLHNRPMMMVESEKAELLAYFKHEGVNLAGLRIQPHTQRIEDFIDGKVDAMSAYVTDQPFMLKQAGVSYLTFVARTGGIDFYGDNLFTTESQVREYPERVRAFRAASLRGWDYALAHPEEIVDLILSKYTTRHSREHLLFEAAKTAELMHPGIIEVGHNNPGRWRHIAQTYAEFGLMPADFDLTGFLYHENQQRDLTWVYWSLGALGLIAVGSIGWLLPLIGLNRRLKTARNTAESANTAKSRYLAFISHEIRTPLNGIMGVVQLLRDEGLTKTQLELVSLIEQCAESLLKLINGLLDQAQIESGRLKIEILPLPTRVFVAEICELFSAPARVKGLKLEYAVDADVPAEILTDGLRLRQILSNLLSNAVKFTEAGGVTVQVSVQGDCVRLRVSDTGIGVSEEQRRHLFTPYAQADESISRRFGGTGLGLAISRDLARLLGGDITAEAREGGGAVFVVEIHAPAASAGGVV</sequence>
<dbReference type="PRINTS" id="PR00344">
    <property type="entry name" value="BCTRLSENSOR"/>
</dbReference>
<dbReference type="Gene3D" id="3.30.565.10">
    <property type="entry name" value="Histidine kinase-like ATPase, C-terminal domain"/>
    <property type="match status" value="1"/>
</dbReference>
<keyword evidence="5" id="KW-0418">Kinase</keyword>
<dbReference type="CDD" id="cd00082">
    <property type="entry name" value="HisKA"/>
    <property type="match status" value="1"/>
</dbReference>
<keyword evidence="6" id="KW-0812">Transmembrane</keyword>
<dbReference type="Pfam" id="PF09084">
    <property type="entry name" value="NMT1"/>
    <property type="match status" value="1"/>
</dbReference>
<evidence type="ECO:0000256" key="7">
    <source>
        <dbReference type="SAM" id="SignalP"/>
    </source>
</evidence>
<dbReference type="CDD" id="cd16922">
    <property type="entry name" value="HATPase_EvgS-ArcB-TorS-like"/>
    <property type="match status" value="1"/>
</dbReference>
<evidence type="ECO:0000313" key="10">
    <source>
        <dbReference type="Proteomes" id="UP000315648"/>
    </source>
</evidence>
<dbReference type="InterPro" id="IPR005467">
    <property type="entry name" value="His_kinase_dom"/>
</dbReference>
<dbReference type="InterPro" id="IPR003661">
    <property type="entry name" value="HisK_dim/P_dom"/>
</dbReference>
<dbReference type="InterPro" id="IPR003594">
    <property type="entry name" value="HATPase_dom"/>
</dbReference>
<evidence type="ECO:0000259" key="8">
    <source>
        <dbReference type="PROSITE" id="PS50109"/>
    </source>
</evidence>
<dbReference type="EMBL" id="VMBG01000003">
    <property type="protein sequence ID" value="TSJ75716.1"/>
    <property type="molecule type" value="Genomic_DNA"/>
</dbReference>
<evidence type="ECO:0000256" key="1">
    <source>
        <dbReference type="ARBA" id="ARBA00000085"/>
    </source>
</evidence>
<proteinExistence type="predicted"/>
<keyword evidence="10" id="KW-1185">Reference proteome</keyword>
<feature type="chain" id="PRO_5022098740" description="histidine kinase" evidence="7">
    <location>
        <begin position="27"/>
        <end position="601"/>
    </location>
</feature>
<keyword evidence="3" id="KW-0597">Phosphoprotein</keyword>
<dbReference type="OrthoDB" id="9815602at2"/>
<dbReference type="PROSITE" id="PS50109">
    <property type="entry name" value="HIS_KIN"/>
    <property type="match status" value="1"/>
</dbReference>
<dbReference type="Gene3D" id="1.10.287.130">
    <property type="match status" value="1"/>
</dbReference>
<dbReference type="SUPFAM" id="SSF47384">
    <property type="entry name" value="Homodimeric domain of signal transducing histidine kinase"/>
    <property type="match status" value="1"/>
</dbReference>
<dbReference type="EC" id="2.7.13.3" evidence="2"/>
<comment type="caution">
    <text evidence="9">The sequence shown here is derived from an EMBL/GenBank/DDBJ whole genome shotgun (WGS) entry which is preliminary data.</text>
</comment>
<reference evidence="9 10" key="1">
    <citation type="submission" date="2019-07" db="EMBL/GenBank/DDBJ databases">
        <title>Description of 53C-WASEF.</title>
        <authorList>
            <person name="Pitt A."/>
            <person name="Hahn M.W."/>
        </authorList>
    </citation>
    <scope>NUCLEOTIDE SEQUENCE [LARGE SCALE GENOMIC DNA]</scope>
    <source>
        <strain evidence="9 10">53C-WASEF</strain>
    </source>
</reference>
<keyword evidence="6" id="KW-0472">Membrane</keyword>
<dbReference type="InterPro" id="IPR036097">
    <property type="entry name" value="HisK_dim/P_sf"/>
</dbReference>
<feature type="domain" description="Histidine kinase" evidence="8">
    <location>
        <begin position="378"/>
        <end position="594"/>
    </location>
</feature>